<dbReference type="InterPro" id="IPR005564">
    <property type="entry name" value="Major_capsid_GpE"/>
</dbReference>
<dbReference type="AlphaFoldDB" id="C1D847"/>
<dbReference type="Gene3D" id="3.15.30.10">
    <property type="entry name" value="putative capsid protein of prophage domain like"/>
    <property type="match status" value="1"/>
</dbReference>
<evidence type="ECO:0000313" key="1">
    <source>
        <dbReference type="EMBL" id="ACO74637.1"/>
    </source>
</evidence>
<sequence length="339" mass="37800">MDIFATAVLAHVVANLKRPKLFLLNSYFGQEQRETTEEIHFEVEHGRRRIAPFVSPLRAGQIVTSDGRTVTSLKPAYIKDKRQFDANAPMRRAVGEKIGGALSPEQRMQANLARDLLDQVSMVDRRLEWMAAQAMLHGRYVIKGEGYPEKMIDFQRSPKLRIVKGQGARWTDANVNPLDDLQDWALLAAQESGVYTSEVTMDPAAWKAFRSNPHVEKRWTSLNGNINGLTPAAAGDGGKFMGSIDGFDIYTYADWFVDPDDNTEKPFLPAGSVLLSSTSGLEGYRAFGAIRDEKAGYQALPYFSKSWVEEDPAVRWLLMQSAPLVVPYRINASVSATVL</sequence>
<proteinExistence type="inferred from homology"/>
<gene>
    <name evidence="1" type="ordered locus">LHK_01651</name>
</gene>
<evidence type="ECO:0000313" key="2">
    <source>
        <dbReference type="Proteomes" id="UP000002010"/>
    </source>
</evidence>
<dbReference type="eggNOG" id="ENOG502Z8WK">
    <property type="taxonomic scope" value="Bacteria"/>
</dbReference>
<dbReference type="Gene3D" id="3.30.1930.10">
    <property type="entry name" value="capsid protein of prophage domain"/>
    <property type="match status" value="1"/>
</dbReference>
<dbReference type="KEGG" id="lhk:LHK_01651"/>
<dbReference type="HAMAP" id="MF_04133">
    <property type="entry name" value="CAPSID_LAMBDA"/>
    <property type="match status" value="1"/>
</dbReference>
<reference evidence="1 2" key="1">
    <citation type="journal article" date="2009" name="PLoS Genet.">
        <title>The complete genome and proteome of Laribacter hongkongensis reveal potential mechanisms for adaptations to different temperatures and habitats.</title>
        <authorList>
            <person name="Woo P.C."/>
            <person name="Lau S.K."/>
            <person name="Tse H."/>
            <person name="Teng J.L."/>
            <person name="Curreem S.O."/>
            <person name="Tsang A.K."/>
            <person name="Fan R.Y."/>
            <person name="Wong G.K."/>
            <person name="Huang Y."/>
            <person name="Loman N.J."/>
            <person name="Snyder L.A."/>
            <person name="Cai J.J."/>
            <person name="Huang J.D."/>
            <person name="Mak W."/>
            <person name="Pallen M.J."/>
            <person name="Lok S."/>
            <person name="Yuen K.Y."/>
        </authorList>
    </citation>
    <scope>NUCLEOTIDE SEQUENCE [LARGE SCALE GENOMIC DNA]</scope>
    <source>
        <strain evidence="1 2">HLHK9</strain>
    </source>
</reference>
<dbReference type="STRING" id="557598.LHK_01651"/>
<keyword evidence="2" id="KW-1185">Reference proteome</keyword>
<accession>C1D847</accession>
<dbReference type="Pfam" id="PF03864">
    <property type="entry name" value="Phage_cap_E"/>
    <property type="match status" value="1"/>
</dbReference>
<name>C1D847_LARHH</name>
<dbReference type="HOGENOM" id="CLU_065950_2_0_4"/>
<dbReference type="EMBL" id="CP001154">
    <property type="protein sequence ID" value="ACO74637.1"/>
    <property type="molecule type" value="Genomic_DNA"/>
</dbReference>
<protein>
    <submittedName>
        <fullName evidence="1">Capsid protein of prophage</fullName>
    </submittedName>
</protein>
<organism evidence="1 2">
    <name type="scientific">Laribacter hongkongensis (strain HLHK9)</name>
    <dbReference type="NCBI Taxonomy" id="557598"/>
    <lineage>
        <taxon>Bacteria</taxon>
        <taxon>Pseudomonadati</taxon>
        <taxon>Pseudomonadota</taxon>
        <taxon>Betaproteobacteria</taxon>
        <taxon>Neisseriales</taxon>
        <taxon>Aquaspirillaceae</taxon>
        <taxon>Laribacter</taxon>
    </lineage>
</organism>
<dbReference type="RefSeq" id="WP_012697123.1">
    <property type="nucleotide sequence ID" value="NC_012559.1"/>
</dbReference>
<dbReference type="Proteomes" id="UP000002010">
    <property type="component" value="Chromosome"/>
</dbReference>